<evidence type="ECO:0008006" key="3">
    <source>
        <dbReference type="Google" id="ProtNLM"/>
    </source>
</evidence>
<evidence type="ECO:0000313" key="1">
    <source>
        <dbReference type="EMBL" id="OSS47981.1"/>
    </source>
</evidence>
<keyword evidence="2" id="KW-1185">Reference proteome</keyword>
<gene>
    <name evidence="1" type="ORF">B5807_06349</name>
</gene>
<dbReference type="Proteomes" id="UP000193240">
    <property type="component" value="Unassembled WGS sequence"/>
</dbReference>
<dbReference type="EMBL" id="KZ107847">
    <property type="protein sequence ID" value="OSS47981.1"/>
    <property type="molecule type" value="Genomic_DNA"/>
</dbReference>
<dbReference type="AlphaFoldDB" id="A0A1Y2LVV5"/>
<reference evidence="1 2" key="1">
    <citation type="journal article" date="2017" name="Genome Announc.">
        <title>Genome sequence of the saprophytic ascomycete Epicoccum nigrum ICMP 19927 strain isolated from New Zealand.</title>
        <authorList>
            <person name="Fokin M."/>
            <person name="Fleetwood D."/>
            <person name="Weir B.S."/>
            <person name="Villas-Boas S.G."/>
        </authorList>
    </citation>
    <scope>NUCLEOTIDE SEQUENCE [LARGE SCALE GENOMIC DNA]</scope>
    <source>
        <strain evidence="1 2">ICMP 19927</strain>
    </source>
</reference>
<accession>A0A1Y2LVV5</accession>
<protein>
    <recommendedName>
        <fullName evidence="3">F-box domain-containing protein</fullName>
    </recommendedName>
</protein>
<dbReference type="InParanoid" id="A0A1Y2LVV5"/>
<proteinExistence type="predicted"/>
<organism evidence="1 2">
    <name type="scientific">Epicoccum nigrum</name>
    <name type="common">Soil fungus</name>
    <name type="synonym">Epicoccum purpurascens</name>
    <dbReference type="NCBI Taxonomy" id="105696"/>
    <lineage>
        <taxon>Eukaryota</taxon>
        <taxon>Fungi</taxon>
        <taxon>Dikarya</taxon>
        <taxon>Ascomycota</taxon>
        <taxon>Pezizomycotina</taxon>
        <taxon>Dothideomycetes</taxon>
        <taxon>Pleosporomycetidae</taxon>
        <taxon>Pleosporales</taxon>
        <taxon>Pleosporineae</taxon>
        <taxon>Didymellaceae</taxon>
        <taxon>Epicoccum</taxon>
    </lineage>
</organism>
<sequence length="135" mass="14668">MAGRNLVGLPAELQRMIFGLLPVSSLKSMRLAGKQCSAEAAKALWTETTIDLDSTLPIKDLLTMSLLAEYGSSVEVLDFGCMFNYHIDAGTDENGHTWPNYSYRSGSIAVDGQEDQELRKVVAIPAPVTHDGSHL</sequence>
<name>A0A1Y2LVV5_EPING</name>
<evidence type="ECO:0000313" key="2">
    <source>
        <dbReference type="Proteomes" id="UP000193240"/>
    </source>
</evidence>